<evidence type="ECO:0000256" key="1">
    <source>
        <dbReference type="ARBA" id="ARBA00023054"/>
    </source>
</evidence>
<sequence length="440" mass="48684">MAKRKRGDANDEHARSSNPASSKAAEREIQNGIKQLTRALKLAQGFERQKLGRRLKTATKAGDESQISRINDEIRAVKNLDSRTDLAQHHLYKVLLRVKQVASSPLLPPYVRAPPKTVVDNATANVTARLYNANPTKEAMDEVLNNVRRALGLEASEPKANKKARRGEQVESPSIDGDEHMDQQEKVRKPIKSKMPDEDLSSGSDIGHMEEYAGRLASSSDEEDVEEDDEEDNEPDEPSKASISKKAPISYKPSASQSPSPQRSPTPELSDSASPPPSSNAPGKPMAAPSKRNFLPSLTMGGYWSGSESEPEDLAEMVAPRKNRRGQRARQMIWEKKYGAKAKHLKNQKVDRNADWDPKRGARESGVDEFGRSIRLRRDKDRDASGANQMAITKPRAIGKTLKRDDEGELHPSWQARKKAKEKAAAMASAAFQGTKIVFD</sequence>
<keyword evidence="5" id="KW-1185">Reference proteome</keyword>
<organism evidence="4 5">
    <name type="scientific">Rhizodiscina lignyota</name>
    <dbReference type="NCBI Taxonomy" id="1504668"/>
    <lineage>
        <taxon>Eukaryota</taxon>
        <taxon>Fungi</taxon>
        <taxon>Dikarya</taxon>
        <taxon>Ascomycota</taxon>
        <taxon>Pezizomycotina</taxon>
        <taxon>Dothideomycetes</taxon>
        <taxon>Pleosporomycetidae</taxon>
        <taxon>Aulographales</taxon>
        <taxon>Rhizodiscinaceae</taxon>
        <taxon>Rhizodiscina</taxon>
    </lineage>
</organism>
<feature type="region of interest" description="Disordered" evidence="2">
    <location>
        <begin position="154"/>
        <end position="420"/>
    </location>
</feature>
<dbReference type="InterPro" id="IPR015158">
    <property type="entry name" value="Bud22_dom"/>
</dbReference>
<feature type="compositionally biased region" description="Basic and acidic residues" evidence="2">
    <location>
        <begin position="177"/>
        <end position="188"/>
    </location>
</feature>
<dbReference type="PANTHER" id="PTHR23325:SF1">
    <property type="entry name" value="SERUM RESPONSE FACTOR-BINDING PROTEIN 1"/>
    <property type="match status" value="1"/>
</dbReference>
<dbReference type="GO" id="GO:0030686">
    <property type="term" value="C:90S preribosome"/>
    <property type="evidence" value="ECO:0007669"/>
    <property type="project" value="TreeGrafter"/>
</dbReference>
<dbReference type="EMBL" id="ML978127">
    <property type="protein sequence ID" value="KAF2098219.1"/>
    <property type="molecule type" value="Genomic_DNA"/>
</dbReference>
<proteinExistence type="predicted"/>
<keyword evidence="1" id="KW-0175">Coiled coil</keyword>
<feature type="compositionally biased region" description="Basic and acidic residues" evidence="2">
    <location>
        <begin position="348"/>
        <end position="384"/>
    </location>
</feature>
<feature type="compositionally biased region" description="Low complexity" evidence="2">
    <location>
        <begin position="240"/>
        <end position="273"/>
    </location>
</feature>
<feature type="domain" description="Bud22" evidence="3">
    <location>
        <begin position="30"/>
        <end position="440"/>
    </location>
</feature>
<dbReference type="Proteomes" id="UP000799772">
    <property type="component" value="Unassembled WGS sequence"/>
</dbReference>
<accession>A0A9P4ICD4</accession>
<evidence type="ECO:0000259" key="3">
    <source>
        <dbReference type="Pfam" id="PF09073"/>
    </source>
</evidence>
<dbReference type="AlphaFoldDB" id="A0A9P4ICD4"/>
<evidence type="ECO:0000313" key="5">
    <source>
        <dbReference type="Proteomes" id="UP000799772"/>
    </source>
</evidence>
<dbReference type="Pfam" id="PF09073">
    <property type="entry name" value="BUD22"/>
    <property type="match status" value="1"/>
</dbReference>
<feature type="region of interest" description="Disordered" evidence="2">
    <location>
        <begin position="1"/>
        <end position="29"/>
    </location>
</feature>
<dbReference type="GO" id="GO:0005634">
    <property type="term" value="C:nucleus"/>
    <property type="evidence" value="ECO:0007669"/>
    <property type="project" value="TreeGrafter"/>
</dbReference>
<dbReference type="GO" id="GO:0030490">
    <property type="term" value="P:maturation of SSU-rRNA"/>
    <property type="evidence" value="ECO:0007669"/>
    <property type="project" value="TreeGrafter"/>
</dbReference>
<reference evidence="4" key="1">
    <citation type="journal article" date="2020" name="Stud. Mycol.">
        <title>101 Dothideomycetes genomes: a test case for predicting lifestyles and emergence of pathogens.</title>
        <authorList>
            <person name="Haridas S."/>
            <person name="Albert R."/>
            <person name="Binder M."/>
            <person name="Bloem J."/>
            <person name="Labutti K."/>
            <person name="Salamov A."/>
            <person name="Andreopoulos B."/>
            <person name="Baker S."/>
            <person name="Barry K."/>
            <person name="Bills G."/>
            <person name="Bluhm B."/>
            <person name="Cannon C."/>
            <person name="Castanera R."/>
            <person name="Culley D."/>
            <person name="Daum C."/>
            <person name="Ezra D."/>
            <person name="Gonzalez J."/>
            <person name="Henrissat B."/>
            <person name="Kuo A."/>
            <person name="Liang C."/>
            <person name="Lipzen A."/>
            <person name="Lutzoni F."/>
            <person name="Magnuson J."/>
            <person name="Mondo S."/>
            <person name="Nolan M."/>
            <person name="Ohm R."/>
            <person name="Pangilinan J."/>
            <person name="Park H.-J."/>
            <person name="Ramirez L."/>
            <person name="Alfaro M."/>
            <person name="Sun H."/>
            <person name="Tritt A."/>
            <person name="Yoshinaga Y."/>
            <person name="Zwiers L.-H."/>
            <person name="Turgeon B."/>
            <person name="Goodwin S."/>
            <person name="Spatafora J."/>
            <person name="Crous P."/>
            <person name="Grigoriev I."/>
        </authorList>
    </citation>
    <scope>NUCLEOTIDE SEQUENCE</scope>
    <source>
        <strain evidence="4">CBS 133067</strain>
    </source>
</reference>
<name>A0A9P4ICD4_9PEZI</name>
<dbReference type="PANTHER" id="PTHR23325">
    <property type="entry name" value="SERUM RESPONSE FACTOR-BINDING"/>
    <property type="match status" value="1"/>
</dbReference>
<feature type="compositionally biased region" description="Acidic residues" evidence="2">
    <location>
        <begin position="220"/>
        <end position="236"/>
    </location>
</feature>
<protein>
    <submittedName>
        <fullName evidence="4">Bud-site selection protein</fullName>
    </submittedName>
</protein>
<gene>
    <name evidence="4" type="ORF">NA57DRAFT_77011</name>
</gene>
<comment type="caution">
    <text evidence="4">The sequence shown here is derived from an EMBL/GenBank/DDBJ whole genome shotgun (WGS) entry which is preliminary data.</text>
</comment>
<dbReference type="OrthoDB" id="3364872at2759"/>
<evidence type="ECO:0000256" key="2">
    <source>
        <dbReference type="SAM" id="MobiDB-lite"/>
    </source>
</evidence>
<evidence type="ECO:0000313" key="4">
    <source>
        <dbReference type="EMBL" id="KAF2098219.1"/>
    </source>
</evidence>
<dbReference type="InterPro" id="IPR037393">
    <property type="entry name" value="Bud22/SRFB1"/>
</dbReference>